<dbReference type="Gene3D" id="3.30.565.60">
    <property type="match status" value="1"/>
</dbReference>
<name>A0A7Y4LA26_9BURK</name>
<sequence length="698" mass="79398">MPSHVKQLLHAIDEMDLDSLRESIDIECKLALGFNGKGELPRSLWESYSAFANTNGGIIVLGVKENPDGSFTVQGIPNSEQLKQDFFNLVNNPQKVSVNLIQDSDVISKNINGKTVLFIGVERARREDRPVFINGNPLGNTFARQHGGDYKIPDYQIKRLLADQSYESFDDEILVNFGLNDLDPQTIKGYRQHYKNANPDAPSNLLDDQEFLTSINAFRHDRATGQLGLTKAGLLMFGKHHHIWEVFPYYCVDYHEKDDNNEARWLDRVVPDLTWSGNLFDFFFKVIRKLTADLKVPFVLDGIFRRDDTPVHQAIREALVNTLVHADYNDRLSVLITKYPNRFVFRNPGLMRIPLEIATQGGYSDCRNRTLHQMFRLIRIGEQIGSGIPKVINSWKNQHWQVPEFKELVQPGFHTILTLKMTDYLPQEVMSHLQELLGEKFQRLSADERIILALSSLEHGVDHAYLANYLSCHPADLSKMLQRLTRQKLLNSTGGRYAIYTLPMIGDNSSSIGDNNTPLIGDNNPSIGDNTSLTKKNGSSQRYTKQHKEHKKALLIGDNTPKTEQKVALIGDNNTPLIGDKEVPRDSLGRTIDTSLQHHAYLIDQLEDLTPAYKKELLSIAQPAREKTRLSAVDMEKIILSICSQQYVSLSALSELLNRREDSLRQQYLSGLLKKKALLLAYPHHRRHKRQAYCTAPQ</sequence>
<dbReference type="AlphaFoldDB" id="A0A7Y4LA26"/>
<dbReference type="PANTHER" id="PTHR30595:SF6">
    <property type="entry name" value="SCHLAFEN ALBA-2 DOMAIN-CONTAINING PROTEIN"/>
    <property type="match status" value="1"/>
</dbReference>
<protein>
    <submittedName>
        <fullName evidence="3">AAA family ATPase</fullName>
    </submittedName>
</protein>
<dbReference type="EMBL" id="JABGBO010000001">
    <property type="protein sequence ID" value="NOL48696.1"/>
    <property type="molecule type" value="Genomic_DNA"/>
</dbReference>
<proteinExistence type="predicted"/>
<dbReference type="Gene3D" id="3.30.950.30">
    <property type="entry name" value="Schlafen, AAA domain"/>
    <property type="match status" value="1"/>
</dbReference>
<dbReference type="Proteomes" id="UP000541421">
    <property type="component" value="Unassembled WGS sequence"/>
</dbReference>
<feature type="compositionally biased region" description="Polar residues" evidence="1">
    <location>
        <begin position="519"/>
        <end position="543"/>
    </location>
</feature>
<comment type="caution">
    <text evidence="3">The sequence shown here is derived from an EMBL/GenBank/DDBJ whole genome shotgun (WGS) entry which is preliminary data.</text>
</comment>
<evidence type="ECO:0000256" key="1">
    <source>
        <dbReference type="SAM" id="MobiDB-lite"/>
    </source>
</evidence>
<gene>
    <name evidence="3" type="ORF">HKX40_00885</name>
</gene>
<accession>A0A7Y4LA26</accession>
<evidence type="ECO:0000259" key="2">
    <source>
        <dbReference type="Pfam" id="PF04326"/>
    </source>
</evidence>
<dbReference type="InterPro" id="IPR038461">
    <property type="entry name" value="Schlafen_AlbA_2_dom_sf"/>
</dbReference>
<organism evidence="3 4">
    <name type="scientific">Pelistega europaea</name>
    <dbReference type="NCBI Taxonomy" id="106147"/>
    <lineage>
        <taxon>Bacteria</taxon>
        <taxon>Pseudomonadati</taxon>
        <taxon>Pseudomonadota</taxon>
        <taxon>Betaproteobacteria</taxon>
        <taxon>Burkholderiales</taxon>
        <taxon>Alcaligenaceae</taxon>
        <taxon>Pelistega</taxon>
    </lineage>
</organism>
<reference evidence="3 4" key="1">
    <citation type="submission" date="2020-05" db="EMBL/GenBank/DDBJ databases">
        <authorList>
            <person name="Niu N."/>
        </authorList>
    </citation>
    <scope>NUCLEOTIDE SEQUENCE [LARGE SCALE GENOMIC DNA]</scope>
    <source>
        <strain evidence="3 4">LMG10982</strain>
    </source>
</reference>
<evidence type="ECO:0000313" key="4">
    <source>
        <dbReference type="Proteomes" id="UP000541421"/>
    </source>
</evidence>
<dbReference type="PANTHER" id="PTHR30595">
    <property type="entry name" value="GLPR-RELATED TRANSCRIPTIONAL REPRESSOR"/>
    <property type="match status" value="1"/>
</dbReference>
<feature type="region of interest" description="Disordered" evidence="1">
    <location>
        <begin position="519"/>
        <end position="544"/>
    </location>
</feature>
<dbReference type="Pfam" id="PF13749">
    <property type="entry name" value="HATPase_c_4"/>
    <property type="match status" value="1"/>
</dbReference>
<keyword evidence="4" id="KW-1185">Reference proteome</keyword>
<dbReference type="InterPro" id="IPR038475">
    <property type="entry name" value="RecG_C_sf"/>
</dbReference>
<dbReference type="Pfam" id="PF04326">
    <property type="entry name" value="SLFN_AlbA_2"/>
    <property type="match status" value="1"/>
</dbReference>
<feature type="domain" description="Schlafen AlbA-2" evidence="2">
    <location>
        <begin position="22"/>
        <end position="149"/>
    </location>
</feature>
<evidence type="ECO:0000313" key="3">
    <source>
        <dbReference type="EMBL" id="NOL48696.1"/>
    </source>
</evidence>
<dbReference type="InterPro" id="IPR007421">
    <property type="entry name" value="Schlafen_AlbA_2_dom"/>
</dbReference>